<dbReference type="GO" id="GO:0031072">
    <property type="term" value="F:heat shock protein binding"/>
    <property type="evidence" value="ECO:0007669"/>
    <property type="project" value="UniProtKB-UniRule"/>
</dbReference>
<dbReference type="InterPro" id="IPR013873">
    <property type="entry name" value="Cdc37_C"/>
</dbReference>
<dbReference type="GO" id="GO:0019901">
    <property type="term" value="F:protein kinase binding"/>
    <property type="evidence" value="ECO:0007669"/>
    <property type="project" value="UniProtKB-UniRule"/>
</dbReference>
<feature type="domain" description="Cdc37 Hsp90 binding" evidence="9">
    <location>
        <begin position="124"/>
        <end position="285"/>
    </location>
</feature>
<keyword evidence="6" id="KW-0175">Coiled coil</keyword>
<gene>
    <name evidence="11" type="ORF">FQA47_006839</name>
</gene>
<organism evidence="12 13">
    <name type="scientific">Oryzias melastigma</name>
    <name type="common">Marine medaka</name>
    <dbReference type="NCBI Taxonomy" id="30732"/>
    <lineage>
        <taxon>Eukaryota</taxon>
        <taxon>Metazoa</taxon>
        <taxon>Chordata</taxon>
        <taxon>Craniata</taxon>
        <taxon>Vertebrata</taxon>
        <taxon>Euteleostomi</taxon>
        <taxon>Actinopterygii</taxon>
        <taxon>Neopterygii</taxon>
        <taxon>Teleostei</taxon>
        <taxon>Neoteleostei</taxon>
        <taxon>Acanthomorphata</taxon>
        <taxon>Ovalentaria</taxon>
        <taxon>Atherinomorphae</taxon>
        <taxon>Beloniformes</taxon>
        <taxon>Adrianichthyidae</taxon>
        <taxon>Oryziinae</taxon>
        <taxon>Oryzias</taxon>
    </lineage>
</organism>
<dbReference type="SUPFAM" id="SSF101391">
    <property type="entry name" value="Hsp90 co-chaperone CDC37"/>
    <property type="match status" value="1"/>
</dbReference>
<evidence type="ECO:0000256" key="4">
    <source>
        <dbReference type="ARBA" id="ARBA00022490"/>
    </source>
</evidence>
<dbReference type="Proteomes" id="UP000646548">
    <property type="component" value="Unassembled WGS sequence"/>
</dbReference>
<dbReference type="OMA" id="AEQCIII"/>
<evidence type="ECO:0000313" key="12">
    <source>
        <dbReference type="Ensembl" id="ENSOMEP00000021780.1"/>
    </source>
</evidence>
<feature type="compositionally biased region" description="Acidic residues" evidence="7">
    <location>
        <begin position="353"/>
        <end position="363"/>
    </location>
</feature>
<keyword evidence="5" id="KW-0143">Chaperone</keyword>
<evidence type="ECO:0000256" key="1">
    <source>
        <dbReference type="ARBA" id="ARBA00004496"/>
    </source>
</evidence>
<evidence type="ECO:0000256" key="2">
    <source>
        <dbReference type="ARBA" id="ARBA00006222"/>
    </source>
</evidence>
<dbReference type="PaxDb" id="30732-ENSOMEP00000021780"/>
<comment type="subcellular location">
    <subcellularLocation>
        <location evidence="1 5">Cytoplasm</location>
    </subcellularLocation>
</comment>
<feature type="region of interest" description="Disordered" evidence="7">
    <location>
        <begin position="343"/>
        <end position="375"/>
    </location>
</feature>
<evidence type="ECO:0000256" key="3">
    <source>
        <dbReference type="ARBA" id="ARBA00020496"/>
    </source>
</evidence>
<dbReference type="GO" id="GO:0050821">
    <property type="term" value="P:protein stabilization"/>
    <property type="evidence" value="ECO:0007669"/>
    <property type="project" value="UniProtKB-UniRule"/>
</dbReference>
<dbReference type="SMART" id="SM01070">
    <property type="entry name" value="CDC37_M"/>
    <property type="match status" value="1"/>
</dbReference>
<dbReference type="InterPro" id="IPR038189">
    <property type="entry name" value="Cdc37_Hsp90-bd_sf"/>
</dbReference>
<evidence type="ECO:0000313" key="11">
    <source>
        <dbReference type="EMBL" id="KAF6727696.1"/>
    </source>
</evidence>
<dbReference type="PANTHER" id="PTHR12800">
    <property type="entry name" value="CDC37-RELATED"/>
    <property type="match status" value="1"/>
</dbReference>
<dbReference type="InterPro" id="IPR013855">
    <property type="entry name" value="Cdc37_N_dom"/>
</dbReference>
<comment type="subunit">
    <text evidence="5">Forms a complex with Hsp90.</text>
</comment>
<name>A0A3B3CWS5_ORYME</name>
<dbReference type="Gene3D" id="6.10.140.250">
    <property type="match status" value="1"/>
</dbReference>
<dbReference type="GO" id="GO:0006457">
    <property type="term" value="P:protein folding"/>
    <property type="evidence" value="ECO:0007669"/>
    <property type="project" value="UniProtKB-UniRule"/>
</dbReference>
<dbReference type="Proteomes" id="UP000261560">
    <property type="component" value="Unplaced"/>
</dbReference>
<feature type="domain" description="Cdc37 N-terminal" evidence="10">
    <location>
        <begin position="3"/>
        <end position="131"/>
    </location>
</feature>
<dbReference type="InterPro" id="IPR013874">
    <property type="entry name" value="Cdc37_Hsp90-bd"/>
</dbReference>
<evidence type="ECO:0000259" key="8">
    <source>
        <dbReference type="SMART" id="SM01069"/>
    </source>
</evidence>
<evidence type="ECO:0000313" key="13">
    <source>
        <dbReference type="Proteomes" id="UP000261560"/>
    </source>
</evidence>
<dbReference type="GO" id="GO:0005737">
    <property type="term" value="C:cytoplasm"/>
    <property type="evidence" value="ECO:0007669"/>
    <property type="project" value="UniProtKB-SubCell"/>
</dbReference>
<dbReference type="SMART" id="SM01069">
    <property type="entry name" value="CDC37_C"/>
    <property type="match status" value="1"/>
</dbReference>
<evidence type="ECO:0000256" key="5">
    <source>
        <dbReference type="RuleBase" id="RU369110"/>
    </source>
</evidence>
<comment type="function">
    <text evidence="5">Co-chaperone that binds to numerous kinases and promotes their interaction with the Hsp90 complex, resulting in stabilization and promotion of their activity.</text>
</comment>
<accession>A0A3B3CWS5</accession>
<reference evidence="12" key="1">
    <citation type="submission" date="2025-05" db="UniProtKB">
        <authorList>
            <consortium name="Ensembl"/>
        </authorList>
    </citation>
    <scope>IDENTIFICATION</scope>
</reference>
<dbReference type="Pfam" id="PF08564">
    <property type="entry name" value="CDC37_C"/>
    <property type="match status" value="1"/>
</dbReference>
<dbReference type="GeneTree" id="ENSGT00390000013443"/>
<dbReference type="EMBL" id="WKFB01000298">
    <property type="protein sequence ID" value="KAF6727696.1"/>
    <property type="molecule type" value="Genomic_DNA"/>
</dbReference>
<dbReference type="PANTHER" id="PTHR12800:SF3">
    <property type="entry name" value="HSP90 CO-CHAPERONE CDC37"/>
    <property type="match status" value="1"/>
</dbReference>
<keyword evidence="13" id="KW-1185">Reference proteome</keyword>
<dbReference type="Pfam" id="PF03234">
    <property type="entry name" value="CDC37_N"/>
    <property type="match status" value="1"/>
</dbReference>
<dbReference type="OrthoDB" id="440202at2759"/>
<proteinExistence type="inferred from homology"/>
<feature type="compositionally biased region" description="Basic and acidic residues" evidence="7">
    <location>
        <begin position="364"/>
        <end position="375"/>
    </location>
</feature>
<keyword evidence="4 5" id="KW-0963">Cytoplasm</keyword>
<feature type="region of interest" description="Disordered" evidence="7">
    <location>
        <begin position="133"/>
        <end position="153"/>
    </location>
</feature>
<dbReference type="Pfam" id="PF08565">
    <property type="entry name" value="CDC37_M"/>
    <property type="match status" value="1"/>
</dbReference>
<protein>
    <recommendedName>
        <fullName evidence="3 5">Hsp90 co-chaperone Cdc37</fullName>
    </recommendedName>
    <alternativeName>
        <fullName evidence="5">Hsp90 chaperone protein kinase-targeting subunit</fullName>
    </alternativeName>
</protein>
<comment type="similarity">
    <text evidence="2 5">Belongs to the CDC37 family.</text>
</comment>
<evidence type="ECO:0000259" key="10">
    <source>
        <dbReference type="SMART" id="SM01071"/>
    </source>
</evidence>
<evidence type="ECO:0000259" key="9">
    <source>
        <dbReference type="SMART" id="SM01070"/>
    </source>
</evidence>
<dbReference type="FunFam" id="1.20.58.610:FF:000001">
    <property type="entry name" value="Hsp90 co-chaperone Cdc37-like 1"/>
    <property type="match status" value="1"/>
</dbReference>
<reference evidence="11" key="2">
    <citation type="journal article" name="BMC Genomics">
        <title>Long-read sequencing and de novo genome assembly of marine medaka (Oryzias melastigma).</title>
        <authorList>
            <person name="Liang P."/>
            <person name="Saqib H.S.A."/>
            <person name="Ni X."/>
            <person name="Shen Y."/>
        </authorList>
    </citation>
    <scope>NUCLEOTIDE SEQUENCE</scope>
    <source>
        <strain evidence="11">Bigg-433</strain>
    </source>
</reference>
<dbReference type="Gene3D" id="1.20.58.610">
    <property type="entry name" value="Cdc37, Hsp90 binding domain"/>
    <property type="match status" value="1"/>
</dbReference>
<dbReference type="STRING" id="30732.ENSOMEP00000021780"/>
<dbReference type="GO" id="GO:0051082">
    <property type="term" value="F:unfolded protein binding"/>
    <property type="evidence" value="ECO:0007669"/>
    <property type="project" value="UniProtKB-UniRule"/>
</dbReference>
<feature type="coiled-coil region" evidence="6">
    <location>
        <begin position="85"/>
        <end position="112"/>
    </location>
</feature>
<evidence type="ECO:0000256" key="6">
    <source>
        <dbReference type="SAM" id="Coils"/>
    </source>
</evidence>
<evidence type="ECO:0000256" key="7">
    <source>
        <dbReference type="SAM" id="MobiDB-lite"/>
    </source>
</evidence>
<dbReference type="GO" id="GO:0051087">
    <property type="term" value="F:protein-folding chaperone binding"/>
    <property type="evidence" value="ECO:0007669"/>
    <property type="project" value="UniProtKB-UniRule"/>
</dbReference>
<dbReference type="InterPro" id="IPR004918">
    <property type="entry name" value="Cdc37"/>
</dbReference>
<dbReference type="AlphaFoldDB" id="A0A3B3CWS5"/>
<sequence length="375" mass="44383">MSRIDYSVWDHIEVSDDEDDTHPNIDTPSLFRWRHQARVERMEEFQKKGEDLKKGLTECRRKLTEIQKKIQGLNLSESDGAKTELTKFQADEKKLKKEERDWEKKLDEFNREERKMPWNVDTLSKDGFSKSIVNKKPETSEETEEEKEQKHKTFVEKHEKQIKHFGMLRRWDDSQKYLSDNPHLVCEETANYLVIMCIDLEVEEKHALMEQVAHQTIVMQFILELAKSLKVDPRGCFRQFFAKIKTADQQYQDAFNDELEAFKERVKGRAKIRIEKALKEYEEEERQKRLGPGGLDPVDVYESLPAEMQKCFDEKDISMLQEVITKMDPTEAKLHMKRCIDSGLWVPNSKSDDGEEKEEEGIYEEVKQEPQEAKE</sequence>
<dbReference type="Ensembl" id="ENSOMET00000016477.1">
    <property type="protein sequence ID" value="ENSOMEP00000021780.1"/>
    <property type="gene ID" value="ENSOMEG00000023954.1"/>
</dbReference>
<dbReference type="SMART" id="SM01071">
    <property type="entry name" value="CDC37_N"/>
    <property type="match status" value="1"/>
</dbReference>
<feature type="domain" description="Cdc37 C-terminal" evidence="8">
    <location>
        <begin position="289"/>
        <end position="375"/>
    </location>
</feature>